<protein>
    <submittedName>
        <fullName evidence="10">Na+/alanine symporter family protein</fullName>
    </submittedName>
</protein>
<dbReference type="InterPro" id="IPR001463">
    <property type="entry name" value="Na/Ala_symport"/>
</dbReference>
<keyword evidence="11" id="KW-1185">Reference proteome</keyword>
<sequence>MRITKKRVWLYTLLFLLIPTIAWAQDESRSQTVFEAINDGFTWFVNNVIFGVLFWDAGTGYLFKSLFGIDMGIPLIVLWLIVGGIFFTFRMGFINIRAFRHAVDVVRGKYDDPNDSGEVSHFQALATALSATVGLGNIAGVAIAVSVGGPGAVFWMTVGGFFGMSSKFVECTLGQKYRVINPDGTISGGPMRYLSEGLKRMNYPIFGRVLAIAFSFFCIFAALGGANMFQANQSFGAVSRVFPFLPNWLYGAVLATLVGLVIIGGVRRIGQVAGTIVPLMCILYVVASLFILLSNFTAIPGAFGVIISQAFQPEAIEGGILGVIIQGFRRSAFSNEAGLGSAAIAHSAARTDEPIREGIVALLEPFIDTIVVCNMTALVIVITGAYNNPEYEQLRATGAGAELTAAAFGSSISWFPIILAIAVFFFAFSTMISWSYYGERCWDYLTGGQGLIIYKILFLMATFMGAIVAPGPVIDFSDGMLLGMAFPNLLGVYFLCPQVARDLKDYMARYNYN</sequence>
<evidence type="ECO:0000256" key="2">
    <source>
        <dbReference type="ARBA" id="ARBA00009261"/>
    </source>
</evidence>
<organism evidence="10 11">
    <name type="scientific">Limnospira platensis NIES-46</name>
    <dbReference type="NCBI Taxonomy" id="1236695"/>
    <lineage>
        <taxon>Bacteria</taxon>
        <taxon>Bacillati</taxon>
        <taxon>Cyanobacteriota</taxon>
        <taxon>Cyanophyceae</taxon>
        <taxon>Oscillatoriophycideae</taxon>
        <taxon>Oscillatoriales</taxon>
        <taxon>Sirenicapillariaceae</taxon>
        <taxon>Limnospira</taxon>
    </lineage>
</organism>
<dbReference type="GeneID" id="301685130"/>
<keyword evidence="6 8" id="KW-1133">Transmembrane helix</keyword>
<keyword evidence="4 8" id="KW-1003">Cell membrane</keyword>
<feature type="transmembrane region" description="Helical" evidence="8">
    <location>
        <begin position="452"/>
        <end position="474"/>
    </location>
</feature>
<name>A0A5M3TA02_LIMPL</name>
<dbReference type="PRINTS" id="PR00175">
    <property type="entry name" value="NAALASMPORT"/>
</dbReference>
<comment type="similarity">
    <text evidence="2 8">Belongs to the alanine or glycine:cation symporter (AGCS) (TC 2.A.25) family.</text>
</comment>
<evidence type="ECO:0000256" key="8">
    <source>
        <dbReference type="RuleBase" id="RU363064"/>
    </source>
</evidence>
<evidence type="ECO:0000256" key="3">
    <source>
        <dbReference type="ARBA" id="ARBA00022448"/>
    </source>
</evidence>
<feature type="transmembrane region" description="Helical" evidence="8">
    <location>
        <begin position="412"/>
        <end position="432"/>
    </location>
</feature>
<evidence type="ECO:0000256" key="9">
    <source>
        <dbReference type="SAM" id="SignalP"/>
    </source>
</evidence>
<dbReference type="Pfam" id="PF01235">
    <property type="entry name" value="Na_Ala_symp"/>
    <property type="match status" value="1"/>
</dbReference>
<dbReference type="NCBIfam" id="TIGR00835">
    <property type="entry name" value="agcS"/>
    <property type="match status" value="1"/>
</dbReference>
<dbReference type="Gene3D" id="1.20.1740.10">
    <property type="entry name" value="Amino acid/polyamine transporter I"/>
    <property type="match status" value="1"/>
</dbReference>
<evidence type="ECO:0000256" key="1">
    <source>
        <dbReference type="ARBA" id="ARBA00004651"/>
    </source>
</evidence>
<evidence type="ECO:0000256" key="6">
    <source>
        <dbReference type="ARBA" id="ARBA00022989"/>
    </source>
</evidence>
<comment type="caution">
    <text evidence="10">The sequence shown here is derived from an EMBL/GenBank/DDBJ whole genome shotgun (WGS) entry which is preliminary data.</text>
</comment>
<feature type="transmembrane region" description="Helical" evidence="8">
    <location>
        <begin position="273"/>
        <end position="293"/>
    </location>
</feature>
<keyword evidence="7 8" id="KW-0472">Membrane</keyword>
<feature type="transmembrane region" description="Helical" evidence="8">
    <location>
        <begin position="205"/>
        <end position="228"/>
    </location>
</feature>
<evidence type="ECO:0000313" key="11">
    <source>
        <dbReference type="Proteomes" id="UP000326169"/>
    </source>
</evidence>
<dbReference type="PANTHER" id="PTHR30330">
    <property type="entry name" value="AGSS FAMILY TRANSPORTER, SODIUM-ALANINE"/>
    <property type="match status" value="1"/>
</dbReference>
<keyword evidence="5 8" id="KW-0812">Transmembrane</keyword>
<gene>
    <name evidence="10" type="ORF">NIES46_43730</name>
</gene>
<feature type="transmembrane region" description="Helical" evidence="8">
    <location>
        <begin position="138"/>
        <end position="158"/>
    </location>
</feature>
<keyword evidence="3 8" id="KW-0813">Transport</keyword>
<reference evidence="10 11" key="1">
    <citation type="journal article" date="2019" name="J Genomics">
        <title>The Draft Genome of a Hydrogen-producing Cyanobacterium, Arthrospira platensis NIES-46.</title>
        <authorList>
            <person name="Suzuki S."/>
            <person name="Yamaguchi H."/>
            <person name="Kawachi M."/>
        </authorList>
    </citation>
    <scope>NUCLEOTIDE SEQUENCE [LARGE SCALE GENOMIC DNA]</scope>
    <source>
        <strain evidence="10 11">NIES-46</strain>
    </source>
</reference>
<feature type="transmembrane region" description="Helical" evidence="8">
    <location>
        <begin position="75"/>
        <end position="96"/>
    </location>
</feature>
<feature type="signal peptide" evidence="9">
    <location>
        <begin position="1"/>
        <end position="24"/>
    </location>
</feature>
<keyword evidence="8" id="KW-0769">Symport</keyword>
<evidence type="ECO:0000256" key="4">
    <source>
        <dbReference type="ARBA" id="ARBA00022475"/>
    </source>
</evidence>
<feature type="chain" id="PRO_5046847437" evidence="9">
    <location>
        <begin position="25"/>
        <end position="513"/>
    </location>
</feature>
<dbReference type="PANTHER" id="PTHR30330:SF3">
    <property type="entry name" value="TRANSCRIPTIONAL REGULATOR, LRP FAMILY"/>
    <property type="match status" value="1"/>
</dbReference>
<dbReference type="RefSeq" id="WP_006617980.1">
    <property type="nucleotide sequence ID" value="NZ_BIMW01000179.1"/>
</dbReference>
<dbReference type="Proteomes" id="UP000326169">
    <property type="component" value="Unassembled WGS sequence"/>
</dbReference>
<evidence type="ECO:0000256" key="7">
    <source>
        <dbReference type="ARBA" id="ARBA00023136"/>
    </source>
</evidence>
<evidence type="ECO:0000313" key="10">
    <source>
        <dbReference type="EMBL" id="GCE96304.1"/>
    </source>
</evidence>
<comment type="subcellular location">
    <subcellularLocation>
        <location evidence="1 8">Cell membrane</location>
        <topology evidence="1 8">Multi-pass membrane protein</topology>
    </subcellularLocation>
</comment>
<feature type="transmembrane region" description="Helical" evidence="8">
    <location>
        <begin position="248"/>
        <end position="266"/>
    </location>
</feature>
<dbReference type="EMBL" id="BIMW01000179">
    <property type="protein sequence ID" value="GCE96304.1"/>
    <property type="molecule type" value="Genomic_DNA"/>
</dbReference>
<proteinExistence type="inferred from homology"/>
<evidence type="ECO:0000256" key="5">
    <source>
        <dbReference type="ARBA" id="ARBA00022692"/>
    </source>
</evidence>
<feature type="transmembrane region" description="Helical" evidence="8">
    <location>
        <begin position="480"/>
        <end position="500"/>
    </location>
</feature>
<accession>A0A5M3TA02</accession>
<feature type="transmembrane region" description="Helical" evidence="8">
    <location>
        <begin position="40"/>
        <end position="63"/>
    </location>
</feature>
<keyword evidence="9" id="KW-0732">Signal</keyword>